<accession>A0AAF0XLT7</accession>
<dbReference type="Proteomes" id="UP000077755">
    <property type="component" value="Chromosome 7"/>
</dbReference>
<dbReference type="AlphaFoldDB" id="A0AAF0XLT7"/>
<name>A0AAF0XLT7_DAUCS</name>
<organism evidence="2 3">
    <name type="scientific">Daucus carota subsp. sativus</name>
    <name type="common">Carrot</name>
    <dbReference type="NCBI Taxonomy" id="79200"/>
    <lineage>
        <taxon>Eukaryota</taxon>
        <taxon>Viridiplantae</taxon>
        <taxon>Streptophyta</taxon>
        <taxon>Embryophyta</taxon>
        <taxon>Tracheophyta</taxon>
        <taxon>Spermatophyta</taxon>
        <taxon>Magnoliopsida</taxon>
        <taxon>eudicotyledons</taxon>
        <taxon>Gunneridae</taxon>
        <taxon>Pentapetalae</taxon>
        <taxon>asterids</taxon>
        <taxon>campanulids</taxon>
        <taxon>Apiales</taxon>
        <taxon>Apiaceae</taxon>
        <taxon>Apioideae</taxon>
        <taxon>Scandiceae</taxon>
        <taxon>Daucinae</taxon>
        <taxon>Daucus</taxon>
        <taxon>Daucus sect. Daucus</taxon>
    </lineage>
</organism>
<proteinExistence type="predicted"/>
<feature type="region of interest" description="Disordered" evidence="1">
    <location>
        <begin position="50"/>
        <end position="75"/>
    </location>
</feature>
<dbReference type="EMBL" id="CP093349">
    <property type="protein sequence ID" value="WOH10393.1"/>
    <property type="molecule type" value="Genomic_DNA"/>
</dbReference>
<feature type="compositionally biased region" description="Low complexity" evidence="1">
    <location>
        <begin position="57"/>
        <end position="75"/>
    </location>
</feature>
<sequence>METPSSAKRTLRSHAFAENDQKGQDRSALFDITNDSPIVGLAMGHLSTPLSSHSKKNSLTTTQCSTNNTGTTTPGSGEALLRNQVKSLLHKVEEEAEIVKFSLEDIGGPFVHIKGLVADSPMPFLAPTPTNTPVYGTQIADKFGLVSGFSTPVLEQVSITKMVTEIIERQNKKEEESLITRSLIFDFHENSSDCVSTMTYQEGSAANKAKFCTGDDNAV</sequence>
<evidence type="ECO:0000313" key="2">
    <source>
        <dbReference type="EMBL" id="WOH10393.1"/>
    </source>
</evidence>
<feature type="region of interest" description="Disordered" evidence="1">
    <location>
        <begin position="1"/>
        <end position="23"/>
    </location>
</feature>
<reference evidence="2" key="1">
    <citation type="journal article" date="2016" name="Nat. Genet.">
        <title>A high-quality carrot genome assembly provides new insights into carotenoid accumulation and asterid genome evolution.</title>
        <authorList>
            <person name="Iorizzo M."/>
            <person name="Ellison S."/>
            <person name="Senalik D."/>
            <person name="Zeng P."/>
            <person name="Satapoomin P."/>
            <person name="Huang J."/>
            <person name="Bowman M."/>
            <person name="Iovene M."/>
            <person name="Sanseverino W."/>
            <person name="Cavagnaro P."/>
            <person name="Yildiz M."/>
            <person name="Macko-Podgorni A."/>
            <person name="Moranska E."/>
            <person name="Grzebelus E."/>
            <person name="Grzebelus D."/>
            <person name="Ashrafi H."/>
            <person name="Zheng Z."/>
            <person name="Cheng S."/>
            <person name="Spooner D."/>
            <person name="Van Deynze A."/>
            <person name="Simon P."/>
        </authorList>
    </citation>
    <scope>NUCLEOTIDE SEQUENCE</scope>
    <source>
        <tissue evidence="2">Leaf</tissue>
    </source>
</reference>
<dbReference type="PANTHER" id="PTHR47512:SF3">
    <property type="entry name" value="CHALCONE-FLAVONONE ISOMERASE FAMILY PROTEIN"/>
    <property type="match status" value="1"/>
</dbReference>
<dbReference type="PANTHER" id="PTHR47512">
    <property type="entry name" value="EXPRESSED PROTEIN"/>
    <property type="match status" value="1"/>
</dbReference>
<protein>
    <submittedName>
        <fullName evidence="2">Uncharacterized protein</fullName>
    </submittedName>
</protein>
<keyword evidence="3" id="KW-1185">Reference proteome</keyword>
<evidence type="ECO:0000256" key="1">
    <source>
        <dbReference type="SAM" id="MobiDB-lite"/>
    </source>
</evidence>
<reference evidence="2" key="2">
    <citation type="submission" date="2022-03" db="EMBL/GenBank/DDBJ databases">
        <title>Draft title - Genomic analysis of global carrot germplasm unveils the trajectory of domestication and the origin of high carotenoid orange carrot.</title>
        <authorList>
            <person name="Iorizzo M."/>
            <person name="Ellison S."/>
            <person name="Senalik D."/>
            <person name="Macko-Podgorni A."/>
            <person name="Grzebelus D."/>
            <person name="Bostan H."/>
            <person name="Rolling W."/>
            <person name="Curaba J."/>
            <person name="Simon P."/>
        </authorList>
    </citation>
    <scope>NUCLEOTIDE SEQUENCE</scope>
    <source>
        <tissue evidence="2">Leaf</tissue>
    </source>
</reference>
<gene>
    <name evidence="2" type="ORF">DCAR_0729861</name>
</gene>
<evidence type="ECO:0000313" key="3">
    <source>
        <dbReference type="Proteomes" id="UP000077755"/>
    </source>
</evidence>